<gene>
    <name evidence="3" type="ORF">KVT40_003515</name>
</gene>
<sequence>MLLTSKGARSERLCVQVWRLEQRRHRGLDWMTPDFRKRLEKRERRDEERAERIGLAEPAKRSFRGPEDDSTGFQERDKDPLPDNEVRIWRHYARTPEEYNPDSTDEEISSPSKRDQASYGSEQVKHEQRAFNILRDRLPSEMKDQSLDTPRQSTRQWRFGERSNAGGAIPFDNLAKDYPFRSKDSSMTRREQATLRKLLNQSAPTAMVAQSPPAVPMNAKPPPAKRPTSVLDALLDDIKAKERISASSRSPRPRKTADLPDLNTTVEEVQSRRKSIRIQQEEQHKVISRNLSKAQDDFEVWKILQEDILKPVADMHLDDPRVSQDSTETTKGRKKSIPTMETFGNNFASQVRTAAATLRNHFPTSQIRGIIIPELRKLGPTAFALGASTGLYNELLDYVALQNEDYTATLDLLNEMEREVIDPNHMTLEILLKQRRFQNNVRMGKYGHGARIALMTTSRHVAVIQEIGQKLRDMVTYLQAKGPGEDVGLSTPQVASDAKLQDGAIDGEEEATSPTEV</sequence>
<feature type="compositionally biased region" description="Basic and acidic residues" evidence="1">
    <location>
        <begin position="74"/>
        <end position="88"/>
    </location>
</feature>
<evidence type="ECO:0000256" key="1">
    <source>
        <dbReference type="SAM" id="MobiDB-lite"/>
    </source>
</evidence>
<feature type="compositionally biased region" description="Basic and acidic residues" evidence="1">
    <location>
        <begin position="135"/>
        <end position="146"/>
    </location>
</feature>
<dbReference type="PANTHER" id="PTHR39468">
    <property type="entry name" value="CHROMOSOME 7, WHOLE GENOME SHOTGUN SEQUENCE"/>
    <property type="match status" value="1"/>
</dbReference>
<evidence type="ECO:0000313" key="4">
    <source>
        <dbReference type="Proteomes" id="UP000809789"/>
    </source>
</evidence>
<dbReference type="PANTHER" id="PTHR39468:SF1">
    <property type="entry name" value="MTF2-LIKE C-TERMINAL DOMAIN-CONTAINING PROTEIN"/>
    <property type="match status" value="1"/>
</dbReference>
<dbReference type="EMBL" id="JAESVG020000003">
    <property type="protein sequence ID" value="KAG8629650.1"/>
    <property type="molecule type" value="Genomic_DNA"/>
</dbReference>
<comment type="caution">
    <text evidence="3">The sequence shown here is derived from an EMBL/GenBank/DDBJ whole genome shotgun (WGS) entry which is preliminary data.</text>
</comment>
<feature type="region of interest" description="Disordered" evidence="1">
    <location>
        <begin position="241"/>
        <end position="262"/>
    </location>
</feature>
<protein>
    <recommendedName>
        <fullName evidence="2">Mtf2-like C-terminal domain-containing protein</fullName>
    </recommendedName>
</protein>
<dbReference type="GO" id="GO:0005739">
    <property type="term" value="C:mitochondrion"/>
    <property type="evidence" value="ECO:0007669"/>
    <property type="project" value="InterPro"/>
</dbReference>
<accession>A0A8K0L8Y1</accession>
<dbReference type="Pfam" id="PF19189">
    <property type="entry name" value="Mtf2"/>
    <property type="match status" value="1"/>
</dbReference>
<evidence type="ECO:0000313" key="3">
    <source>
        <dbReference type="EMBL" id="KAG8629650.1"/>
    </source>
</evidence>
<proteinExistence type="predicted"/>
<feature type="domain" description="Mtf2-like C-terminal" evidence="2">
    <location>
        <begin position="285"/>
        <end position="435"/>
    </location>
</feature>
<reference evidence="3" key="1">
    <citation type="submission" date="2021-07" db="EMBL/GenBank/DDBJ databases">
        <title>Elsinoe batatas strain:CRI-CJ2 Genome sequencing and assembly.</title>
        <authorList>
            <person name="Huang L."/>
        </authorList>
    </citation>
    <scope>NUCLEOTIDE SEQUENCE</scope>
    <source>
        <strain evidence="3">CRI-CJ2</strain>
    </source>
</reference>
<dbReference type="InterPro" id="IPR040009">
    <property type="entry name" value="Mtf2/C5D6.12-like"/>
</dbReference>
<keyword evidence="4" id="KW-1185">Reference proteome</keyword>
<dbReference type="AlphaFoldDB" id="A0A8K0L8Y1"/>
<organism evidence="3 4">
    <name type="scientific">Elsinoe batatas</name>
    <dbReference type="NCBI Taxonomy" id="2601811"/>
    <lineage>
        <taxon>Eukaryota</taxon>
        <taxon>Fungi</taxon>
        <taxon>Dikarya</taxon>
        <taxon>Ascomycota</taxon>
        <taxon>Pezizomycotina</taxon>
        <taxon>Dothideomycetes</taxon>
        <taxon>Dothideomycetidae</taxon>
        <taxon>Myriangiales</taxon>
        <taxon>Elsinoaceae</taxon>
        <taxon>Elsinoe</taxon>
    </lineage>
</organism>
<feature type="region of interest" description="Disordered" evidence="1">
    <location>
        <begin position="35"/>
        <end position="127"/>
    </location>
</feature>
<dbReference type="InterPro" id="IPR043837">
    <property type="entry name" value="Mtf2-like_C"/>
</dbReference>
<feature type="compositionally biased region" description="Basic and acidic residues" evidence="1">
    <location>
        <begin position="35"/>
        <end position="67"/>
    </location>
</feature>
<feature type="compositionally biased region" description="Acidic residues" evidence="1">
    <location>
        <begin position="99"/>
        <end position="108"/>
    </location>
</feature>
<dbReference type="Proteomes" id="UP000809789">
    <property type="component" value="Unassembled WGS sequence"/>
</dbReference>
<feature type="region of interest" description="Disordered" evidence="1">
    <location>
        <begin position="135"/>
        <end position="154"/>
    </location>
</feature>
<evidence type="ECO:0000259" key="2">
    <source>
        <dbReference type="Pfam" id="PF19189"/>
    </source>
</evidence>
<name>A0A8K0L8Y1_9PEZI</name>
<feature type="region of interest" description="Disordered" evidence="1">
    <location>
        <begin position="484"/>
        <end position="517"/>
    </location>
</feature>
<dbReference type="OrthoDB" id="2444174at2759"/>